<dbReference type="PANTHER" id="PTHR20941">
    <property type="entry name" value="FOLATE SYNTHESIS PROTEINS"/>
    <property type="match status" value="1"/>
</dbReference>
<comment type="cofactor">
    <cofactor evidence="2">
        <name>Mg(2+)</name>
        <dbReference type="ChEBI" id="CHEBI:18420"/>
    </cofactor>
</comment>
<dbReference type="NCBIfam" id="TIGR01496">
    <property type="entry name" value="DHPS"/>
    <property type="match status" value="1"/>
</dbReference>
<dbReference type="FunFam" id="3.20.20.20:FF:000006">
    <property type="entry name" value="Dihydropteroate synthase"/>
    <property type="match status" value="1"/>
</dbReference>
<dbReference type="GO" id="GO:0004156">
    <property type="term" value="F:dihydropteroate synthase activity"/>
    <property type="evidence" value="ECO:0007669"/>
    <property type="project" value="UniProtKB-EC"/>
</dbReference>
<protein>
    <recommendedName>
        <fullName evidence="6">Dihydropteroate synthase</fullName>
        <ecNumber evidence="5">2.5.1.15</ecNumber>
    </recommendedName>
    <alternativeName>
        <fullName evidence="11">Dihydropteroate pyrophosphorylase</fullName>
    </alternativeName>
</protein>
<evidence type="ECO:0000256" key="9">
    <source>
        <dbReference type="ARBA" id="ARBA00022842"/>
    </source>
</evidence>
<reference evidence="13" key="1">
    <citation type="journal article" date="2020" name="mSystems">
        <title>Genome- and Community-Level Interaction Insights into Carbon Utilization and Element Cycling Functions of Hydrothermarchaeota in Hydrothermal Sediment.</title>
        <authorList>
            <person name="Zhou Z."/>
            <person name="Liu Y."/>
            <person name="Xu W."/>
            <person name="Pan J."/>
            <person name="Luo Z.H."/>
            <person name="Li M."/>
        </authorList>
    </citation>
    <scope>NUCLEOTIDE SEQUENCE [LARGE SCALE GENOMIC DNA]</scope>
    <source>
        <strain evidence="13">SpSt-81</strain>
    </source>
</reference>
<dbReference type="Gene3D" id="3.20.20.20">
    <property type="entry name" value="Dihydropteroate synthase-like"/>
    <property type="match status" value="1"/>
</dbReference>
<dbReference type="GO" id="GO:0046654">
    <property type="term" value="P:tetrahydrofolate biosynthetic process"/>
    <property type="evidence" value="ECO:0007669"/>
    <property type="project" value="TreeGrafter"/>
</dbReference>
<evidence type="ECO:0000256" key="8">
    <source>
        <dbReference type="ARBA" id="ARBA00022723"/>
    </source>
</evidence>
<evidence type="ECO:0000256" key="3">
    <source>
        <dbReference type="ARBA" id="ARBA00004763"/>
    </source>
</evidence>
<evidence type="ECO:0000256" key="5">
    <source>
        <dbReference type="ARBA" id="ARBA00012458"/>
    </source>
</evidence>
<evidence type="ECO:0000256" key="7">
    <source>
        <dbReference type="ARBA" id="ARBA00022679"/>
    </source>
</evidence>
<dbReference type="EMBL" id="DTIN01000009">
    <property type="protein sequence ID" value="HFX13135.1"/>
    <property type="molecule type" value="Genomic_DNA"/>
</dbReference>
<comment type="similarity">
    <text evidence="4">Belongs to the DHPS family.</text>
</comment>
<keyword evidence="9" id="KW-0460">Magnesium</keyword>
<proteinExistence type="inferred from homology"/>
<feature type="domain" description="Pterin-binding" evidence="12">
    <location>
        <begin position="132"/>
        <end position="387"/>
    </location>
</feature>
<dbReference type="SUPFAM" id="SSF51717">
    <property type="entry name" value="Dihydropteroate synthetase-like"/>
    <property type="match status" value="1"/>
</dbReference>
<evidence type="ECO:0000256" key="1">
    <source>
        <dbReference type="ARBA" id="ARBA00000012"/>
    </source>
</evidence>
<organism evidence="13">
    <name type="scientific">Dictyoglomus thermophilum</name>
    <dbReference type="NCBI Taxonomy" id="14"/>
    <lineage>
        <taxon>Bacteria</taxon>
        <taxon>Pseudomonadati</taxon>
        <taxon>Dictyoglomota</taxon>
        <taxon>Dictyoglomia</taxon>
        <taxon>Dictyoglomales</taxon>
        <taxon>Dictyoglomaceae</taxon>
        <taxon>Dictyoglomus</taxon>
    </lineage>
</organism>
<evidence type="ECO:0000259" key="12">
    <source>
        <dbReference type="PROSITE" id="PS50972"/>
    </source>
</evidence>
<dbReference type="GO" id="GO:0046872">
    <property type="term" value="F:metal ion binding"/>
    <property type="evidence" value="ECO:0007669"/>
    <property type="project" value="UniProtKB-KW"/>
</dbReference>
<dbReference type="PANTHER" id="PTHR20941:SF1">
    <property type="entry name" value="FOLIC ACID SYNTHESIS PROTEIN FOL1"/>
    <property type="match status" value="1"/>
</dbReference>
<keyword evidence="10" id="KW-0289">Folate biosynthesis</keyword>
<comment type="catalytic activity">
    <reaction evidence="1">
        <text>(7,8-dihydropterin-6-yl)methyl diphosphate + 4-aminobenzoate = 7,8-dihydropteroate + diphosphate</text>
        <dbReference type="Rhea" id="RHEA:19949"/>
        <dbReference type="ChEBI" id="CHEBI:17836"/>
        <dbReference type="ChEBI" id="CHEBI:17839"/>
        <dbReference type="ChEBI" id="CHEBI:33019"/>
        <dbReference type="ChEBI" id="CHEBI:72950"/>
        <dbReference type="EC" id="2.5.1.15"/>
    </reaction>
</comment>
<evidence type="ECO:0000256" key="6">
    <source>
        <dbReference type="ARBA" id="ARBA00016919"/>
    </source>
</evidence>
<comment type="caution">
    <text evidence="13">The sequence shown here is derived from an EMBL/GenBank/DDBJ whole genome shotgun (WGS) entry which is preliminary data.</text>
</comment>
<dbReference type="GO" id="GO:0005829">
    <property type="term" value="C:cytosol"/>
    <property type="evidence" value="ECO:0007669"/>
    <property type="project" value="TreeGrafter"/>
</dbReference>
<dbReference type="InterPro" id="IPR011005">
    <property type="entry name" value="Dihydropteroate_synth-like_sf"/>
</dbReference>
<dbReference type="InterPro" id="IPR045031">
    <property type="entry name" value="DHP_synth-like"/>
</dbReference>
<comment type="pathway">
    <text evidence="3">Cofactor biosynthesis; tetrahydrofolate biosynthesis; 7,8-dihydrofolate from 2-amino-4-hydroxy-6-hydroxymethyl-7,8-dihydropteridine diphosphate and 4-aminobenzoate: step 1/2.</text>
</comment>
<dbReference type="AlphaFoldDB" id="A0A7C3MJE0"/>
<keyword evidence="8" id="KW-0479">Metal-binding</keyword>
<dbReference type="InterPro" id="IPR006390">
    <property type="entry name" value="DHP_synth_dom"/>
</dbReference>
<dbReference type="Pfam" id="PF00809">
    <property type="entry name" value="Pterin_bind"/>
    <property type="match status" value="1"/>
</dbReference>
<dbReference type="GO" id="GO:0046656">
    <property type="term" value="P:folic acid biosynthetic process"/>
    <property type="evidence" value="ECO:0007669"/>
    <property type="project" value="UniProtKB-KW"/>
</dbReference>
<gene>
    <name evidence="13" type="primary">folP</name>
    <name evidence="13" type="ORF">ENW00_03115</name>
</gene>
<dbReference type="CDD" id="cd00739">
    <property type="entry name" value="DHPS"/>
    <property type="match status" value="1"/>
</dbReference>
<name>A0A7C3MJE0_DICTH</name>
<evidence type="ECO:0000256" key="2">
    <source>
        <dbReference type="ARBA" id="ARBA00001946"/>
    </source>
</evidence>
<evidence type="ECO:0000256" key="11">
    <source>
        <dbReference type="ARBA" id="ARBA00030193"/>
    </source>
</evidence>
<dbReference type="InterPro" id="IPR000489">
    <property type="entry name" value="Pterin-binding_dom"/>
</dbReference>
<sequence length="398" mass="45682">MIMELTLDFLIKEMEKVGAHFDSFSIFLRKSRIIPLKIFDITSPTANILKQEMLSIGGDVVVHKNVVNCGINKNDVILLGTKKHYDILIKKLENINYFDIPKVYNLLKNFFEKDKVSYIESPWKRKIIFDRTLIMGIINVTPDSFYANSRKINLEEILNTAKYMIENKVDIIDIGGQSTRPGSDPVDEEEEINRVIPAVKIIRENFSNIFISVDTYRARVAEKAIELGADMINDISGFRFDDNLVKVISEYKIPYVLMHMKGTPKDMQINPYYDDVIKEIYEFFLERLNYAEGYRVDLDKVIIDPGIGFGKRYEDNLEILARITEFKSLKKPILIGASRKSFIGKVLGDIPPEERLEGTLGVTALCALKDVDIVRVHDVKENKRVIDVIEAIKCIRSS</sequence>
<evidence type="ECO:0000256" key="4">
    <source>
        <dbReference type="ARBA" id="ARBA00009503"/>
    </source>
</evidence>
<dbReference type="EC" id="2.5.1.15" evidence="5"/>
<evidence type="ECO:0000313" key="13">
    <source>
        <dbReference type="EMBL" id="HFX13135.1"/>
    </source>
</evidence>
<dbReference type="PROSITE" id="PS50972">
    <property type="entry name" value="PTERIN_BINDING"/>
    <property type="match status" value="1"/>
</dbReference>
<accession>A0A7C3MJE0</accession>
<keyword evidence="7 13" id="KW-0808">Transferase</keyword>
<evidence type="ECO:0000256" key="10">
    <source>
        <dbReference type="ARBA" id="ARBA00022909"/>
    </source>
</evidence>